<proteinExistence type="predicted"/>
<evidence type="ECO:0000313" key="3">
    <source>
        <dbReference type="Proteomes" id="UP001201812"/>
    </source>
</evidence>
<protein>
    <submittedName>
        <fullName evidence="2">Uncharacterized protein</fullName>
    </submittedName>
</protein>
<reference evidence="2" key="1">
    <citation type="submission" date="2022-01" db="EMBL/GenBank/DDBJ databases">
        <title>Genome Sequence Resource for Two Populations of Ditylenchus destructor, the Migratory Endoparasitic Phytonematode.</title>
        <authorList>
            <person name="Zhang H."/>
            <person name="Lin R."/>
            <person name="Xie B."/>
        </authorList>
    </citation>
    <scope>NUCLEOTIDE SEQUENCE</scope>
    <source>
        <strain evidence="2">BazhouSP</strain>
    </source>
</reference>
<feature type="region of interest" description="Disordered" evidence="1">
    <location>
        <begin position="630"/>
        <end position="658"/>
    </location>
</feature>
<organism evidence="2 3">
    <name type="scientific">Ditylenchus destructor</name>
    <dbReference type="NCBI Taxonomy" id="166010"/>
    <lineage>
        <taxon>Eukaryota</taxon>
        <taxon>Metazoa</taxon>
        <taxon>Ecdysozoa</taxon>
        <taxon>Nematoda</taxon>
        <taxon>Chromadorea</taxon>
        <taxon>Rhabditida</taxon>
        <taxon>Tylenchina</taxon>
        <taxon>Tylenchomorpha</taxon>
        <taxon>Sphaerularioidea</taxon>
        <taxon>Anguinidae</taxon>
        <taxon>Anguininae</taxon>
        <taxon>Ditylenchus</taxon>
    </lineage>
</organism>
<feature type="compositionally biased region" description="Basic and acidic residues" evidence="1">
    <location>
        <begin position="41"/>
        <end position="61"/>
    </location>
</feature>
<dbReference type="EMBL" id="JAKKPZ010000055">
    <property type="protein sequence ID" value="KAI1705551.1"/>
    <property type="molecule type" value="Genomic_DNA"/>
</dbReference>
<name>A0AAD4MUB9_9BILA</name>
<gene>
    <name evidence="2" type="ORF">DdX_13515</name>
</gene>
<feature type="compositionally biased region" description="Low complexity" evidence="1">
    <location>
        <begin position="283"/>
        <end position="300"/>
    </location>
</feature>
<feature type="region of interest" description="Disordered" evidence="1">
    <location>
        <begin position="41"/>
        <end position="347"/>
    </location>
</feature>
<feature type="compositionally biased region" description="Basic and acidic residues" evidence="1">
    <location>
        <begin position="91"/>
        <end position="103"/>
    </location>
</feature>
<feature type="compositionally biased region" description="Polar residues" evidence="1">
    <location>
        <begin position="62"/>
        <end position="71"/>
    </location>
</feature>
<dbReference type="Proteomes" id="UP001201812">
    <property type="component" value="Unassembled WGS sequence"/>
</dbReference>
<evidence type="ECO:0000256" key="1">
    <source>
        <dbReference type="SAM" id="MobiDB-lite"/>
    </source>
</evidence>
<sequence length="707" mass="79314">MARYRSTSPIPAFSIKYSTISAGYSGHIPGEKWQVGSRIRYGHEDDPRVNHAVREPEHTDDTAISSDQSHTYDWDGNPVHITRKQSMSAGQDKKTASGDRVNEMPRYQSVTSPKQAGSPSNANTPIPSEPGRRSQSHGRQSRQSAKTDHSEEIVYEGFPKQILRRSNEGSVVSHPSRKSDAESHVRENKRDLKSVASTQLSDDRKSNESEEEAESAPGSKHESRSQDSTQRRDDREEKSDLQSIPESRGNEAGSNDEEVGYRSDELDMEDATSDKGSMIASQDSRVGSGDSRVGSGDSRVASPDSHKENSRQEAEQRRPESGDDNRESDPQVIPEILESEKRLNKETQTSIDLVKSLFENVENAKSSENFEAGKVLCKKNIAHSQAESDRAQKREQSEKGLRKVKSMNSVVCGREIEDLESPREECEEKVVIFHDSEGNLLECDDEDHPRYIICERFTPCPEDAQSGVEIEELETPRESQHENQHSEGQHTRTITPESEHGTEYSEQNASEAYPTQRSPEVNQSNYGKSQEMPPANSVISHPAAPKPEYQYVPQRYSIDKPPQGFDGLGLDEMQAGYWSEGQALKNIRAHQRSLRGLNAKNNSRPQHNWNNVNEEEEVALNGHANDDCAEEHQSHYTDQRQSSRQNGRFMRDTPIPGYSGHMTEIARLGVGKPFTEAAKESIKLQQSYQDILRGTFATTERTNADLK</sequence>
<feature type="region of interest" description="Disordered" evidence="1">
    <location>
        <begin position="465"/>
        <end position="544"/>
    </location>
</feature>
<feature type="region of interest" description="Disordered" evidence="1">
    <location>
        <begin position="383"/>
        <end position="406"/>
    </location>
</feature>
<feature type="compositionally biased region" description="Basic and acidic residues" evidence="1">
    <location>
        <begin position="474"/>
        <end position="490"/>
    </location>
</feature>
<comment type="caution">
    <text evidence="2">The sequence shown here is derived from an EMBL/GenBank/DDBJ whole genome shotgun (WGS) entry which is preliminary data.</text>
</comment>
<feature type="compositionally biased region" description="Basic and acidic residues" evidence="1">
    <location>
        <begin position="219"/>
        <end position="240"/>
    </location>
</feature>
<accession>A0AAD4MUB9</accession>
<feature type="compositionally biased region" description="Polar residues" evidence="1">
    <location>
        <begin position="108"/>
        <end position="126"/>
    </location>
</feature>
<dbReference type="AlphaFoldDB" id="A0AAD4MUB9"/>
<feature type="compositionally biased region" description="Basic and acidic residues" evidence="1">
    <location>
        <begin position="386"/>
        <end position="401"/>
    </location>
</feature>
<keyword evidence="3" id="KW-1185">Reference proteome</keyword>
<feature type="compositionally biased region" description="Basic and acidic residues" evidence="1">
    <location>
        <begin position="304"/>
        <end position="329"/>
    </location>
</feature>
<feature type="compositionally biased region" description="Polar residues" evidence="1">
    <location>
        <begin position="504"/>
        <end position="528"/>
    </location>
</feature>
<feature type="compositionally biased region" description="Basic and acidic residues" evidence="1">
    <location>
        <begin position="177"/>
        <end position="193"/>
    </location>
</feature>
<evidence type="ECO:0000313" key="2">
    <source>
        <dbReference type="EMBL" id="KAI1705551.1"/>
    </source>
</evidence>